<dbReference type="Gene3D" id="1.10.8.60">
    <property type="match status" value="2"/>
</dbReference>
<keyword evidence="5" id="KW-0812">Transmembrane</keyword>
<dbReference type="InterPro" id="IPR050130">
    <property type="entry name" value="ClpA_ClpB"/>
</dbReference>
<evidence type="ECO:0000259" key="6">
    <source>
        <dbReference type="SMART" id="SM00382"/>
    </source>
</evidence>
<dbReference type="SMART" id="SM00382">
    <property type="entry name" value="AAA"/>
    <property type="match status" value="2"/>
</dbReference>
<organism evidence="8 9">
    <name type="scientific">Candidatus Southlakia epibionticum</name>
    <dbReference type="NCBI Taxonomy" id="3043284"/>
    <lineage>
        <taxon>Bacteria</taxon>
        <taxon>Candidatus Saccharimonadota</taxon>
        <taxon>Candidatus Saccharimonadia</taxon>
        <taxon>Candidatus Saccharimonadales</taxon>
        <taxon>Candidatus Saccharimonadaceae</taxon>
        <taxon>Candidatus Southlakia</taxon>
    </lineage>
</organism>
<feature type="transmembrane region" description="Helical" evidence="5">
    <location>
        <begin position="57"/>
        <end position="75"/>
    </location>
</feature>
<feature type="domain" description="AAA+ ATPase" evidence="6">
    <location>
        <begin position="545"/>
        <end position="713"/>
    </location>
</feature>
<feature type="domain" description="AAA+ ATPase" evidence="6">
    <location>
        <begin position="271"/>
        <end position="390"/>
    </location>
</feature>
<evidence type="ECO:0000256" key="2">
    <source>
        <dbReference type="ARBA" id="ARBA00022840"/>
    </source>
</evidence>
<keyword evidence="1" id="KW-0547">Nucleotide-binding</keyword>
<dbReference type="InterPro" id="IPR001270">
    <property type="entry name" value="ClpA/B"/>
</dbReference>
<feature type="region of interest" description="Disordered" evidence="4">
    <location>
        <begin position="803"/>
        <end position="831"/>
    </location>
</feature>
<reference evidence="8 9" key="1">
    <citation type="journal article" date="2023" name="Cell">
        <title>Genetic manipulation of Patescibacteria provides mechanistic insights into microbial dark matter and the epibiotic lifestyle.</title>
        <authorList>
            <person name="Wang Y."/>
            <person name="Gallagher L.A."/>
            <person name="Andrade P.A."/>
            <person name="Liu A."/>
            <person name="Humphreys I.R."/>
            <person name="Turkarslan S."/>
            <person name="Cutler K.J."/>
            <person name="Arrieta-Ortiz M.L."/>
            <person name="Li Y."/>
            <person name="Radey M.C."/>
            <person name="McLean J.S."/>
            <person name="Cong Q."/>
            <person name="Baker D."/>
            <person name="Baliga N.S."/>
            <person name="Peterson S.B."/>
            <person name="Mougous J.D."/>
        </authorList>
    </citation>
    <scope>NUCLEOTIDE SEQUENCE [LARGE SCALE GENOMIC DNA]</scope>
    <source>
        <strain evidence="8 9">ML1</strain>
    </source>
</reference>
<proteinExistence type="predicted"/>
<accession>A0ABY8WW75</accession>
<keyword evidence="9" id="KW-1185">Reference proteome</keyword>
<dbReference type="Proteomes" id="UP001177295">
    <property type="component" value="Chromosome"/>
</dbReference>
<dbReference type="PRINTS" id="PR00300">
    <property type="entry name" value="CLPPROTEASEA"/>
</dbReference>
<evidence type="ECO:0000256" key="4">
    <source>
        <dbReference type="SAM" id="MobiDB-lite"/>
    </source>
</evidence>
<sequence length="860" mass="94349">MDSVASVDFNYHALRAQQARFGRILSGVVARLLPWLSGLLWLLGIVLLIVERLSVGWLACALGCIAAMIIVFYEWHVKNLPVGKGGDMTALLAGDVLGRLPARPTPADVAKAVGEVPSGQFMGARLGLTPSLLNSMANDDPNMIRDLWQTADDVRQANGMAHITASVLAVAIVRNFPNFESVIAQIHLDTDDLDCGIQWQQRLWALIDRHGHRRRTGGIARDWSFGWIPLLDRFGQNISEQIGAHGTVSVVDVPSHTEAIDQLVDTFGNGGRQNAVLVGQSGSGKTTVIRAFAERLLDAEAHVPENLRFRQVFILDSATLIAAAPGRGELENLVMQVLSEAYDAKNIIICLEDAQLFFEEGTGAVDLSNVLQPILDAGKLRIILSMDEQRFLEIGQRNPALVNALNRINIAETNEDETLQILQEQLIYTEASRHVTFMYQAVKEAYRLALRYVHDLAMPGRAFKLLESSAGFSESGLVTMNSVQRAIEKTLDVKVSVASDAADRERLLNMEDLIHERMVNQVRAVNVVSDALRRARAGVRNENRPIGTFLFLGPTGVGKTELSKALADVYFGGEGKLIRLDLNEFVRPDDVARLIADGADDPMSLTAQVMKQPFSVVLLDEIEKAAPEVLTTLLQLLDEGILRDAKNREISFRDAIVIATSNAGADRIREYIERGYQLEQFEQQFVNELISSNQFRPEFLNRFDEIVLFRPFTQAELLKVLELILAGVNKTLAAQKVSVAVDDDAKQLLVQRGYDPRLGARPMRRVVQKAVENTVAKQVLSGEIMPGGTVQVSRQQVELALGSSDSIPAPDTTPVASSAPNAPGVSTAPGLIYSEPIRDESLGLVDNSDQIPPNNTLPLN</sequence>
<evidence type="ECO:0000256" key="3">
    <source>
        <dbReference type="ARBA" id="ARBA00023186"/>
    </source>
</evidence>
<dbReference type="Pfam" id="PF10431">
    <property type="entry name" value="ClpB_D2-small"/>
    <property type="match status" value="1"/>
</dbReference>
<evidence type="ECO:0000313" key="9">
    <source>
        <dbReference type="Proteomes" id="UP001177295"/>
    </source>
</evidence>
<dbReference type="EMBL" id="CP124550">
    <property type="protein sequence ID" value="WIO46302.1"/>
    <property type="molecule type" value="Genomic_DNA"/>
</dbReference>
<keyword evidence="5" id="KW-0472">Membrane</keyword>
<feature type="transmembrane region" description="Helical" evidence="5">
    <location>
        <begin position="32"/>
        <end position="50"/>
    </location>
</feature>
<dbReference type="InterPro" id="IPR003959">
    <property type="entry name" value="ATPase_AAA_core"/>
</dbReference>
<dbReference type="Gene3D" id="3.40.50.300">
    <property type="entry name" value="P-loop containing nucleotide triphosphate hydrolases"/>
    <property type="match status" value="2"/>
</dbReference>
<name>A0ABY8WW75_9BACT</name>
<dbReference type="CDD" id="cd19499">
    <property type="entry name" value="RecA-like_ClpB_Hsp104-like"/>
    <property type="match status" value="1"/>
</dbReference>
<dbReference type="PANTHER" id="PTHR11638">
    <property type="entry name" value="ATP-DEPENDENT CLP PROTEASE"/>
    <property type="match status" value="1"/>
</dbReference>
<dbReference type="InterPro" id="IPR027417">
    <property type="entry name" value="P-loop_NTPase"/>
</dbReference>
<dbReference type="InterPro" id="IPR019489">
    <property type="entry name" value="Clp_ATPase_C"/>
</dbReference>
<evidence type="ECO:0000313" key="8">
    <source>
        <dbReference type="EMBL" id="WIO46302.1"/>
    </source>
</evidence>
<dbReference type="PANTHER" id="PTHR11638:SF18">
    <property type="entry name" value="HEAT SHOCK PROTEIN 104"/>
    <property type="match status" value="1"/>
</dbReference>
<keyword evidence="2" id="KW-0067">ATP-binding</keyword>
<protein>
    <submittedName>
        <fullName evidence="8">AAA family ATPase</fullName>
    </submittedName>
</protein>
<dbReference type="InterPro" id="IPR003593">
    <property type="entry name" value="AAA+_ATPase"/>
</dbReference>
<gene>
    <name evidence="8" type="ORF">SEML1_0700</name>
</gene>
<feature type="domain" description="Clp ATPase C-terminal" evidence="7">
    <location>
        <begin position="712"/>
        <end position="801"/>
    </location>
</feature>
<dbReference type="Pfam" id="PF07724">
    <property type="entry name" value="AAA_2"/>
    <property type="match status" value="1"/>
</dbReference>
<evidence type="ECO:0000256" key="1">
    <source>
        <dbReference type="ARBA" id="ARBA00022741"/>
    </source>
</evidence>
<dbReference type="SMART" id="SM01086">
    <property type="entry name" value="ClpB_D2-small"/>
    <property type="match status" value="1"/>
</dbReference>
<dbReference type="SUPFAM" id="SSF52540">
    <property type="entry name" value="P-loop containing nucleoside triphosphate hydrolases"/>
    <property type="match status" value="2"/>
</dbReference>
<evidence type="ECO:0000259" key="7">
    <source>
        <dbReference type="SMART" id="SM01086"/>
    </source>
</evidence>
<keyword evidence="5" id="KW-1133">Transmembrane helix</keyword>
<keyword evidence="3" id="KW-0143">Chaperone</keyword>
<evidence type="ECO:0000256" key="5">
    <source>
        <dbReference type="SAM" id="Phobius"/>
    </source>
</evidence>